<feature type="repeat" description="Cell wall-binding" evidence="2">
    <location>
        <begin position="197"/>
        <end position="216"/>
    </location>
</feature>
<accession>A0AB38A6H9</accession>
<comment type="caution">
    <text evidence="5">The sequence shown here is derived from an EMBL/GenBank/DDBJ whole genome shotgun (WGS) entry which is preliminary data.</text>
</comment>
<feature type="repeat" description="Cell wall-binding" evidence="2">
    <location>
        <begin position="444"/>
        <end position="463"/>
    </location>
</feature>
<feature type="repeat" description="Cell wall-binding" evidence="2">
    <location>
        <begin position="304"/>
        <end position="323"/>
    </location>
</feature>
<keyword evidence="4" id="KW-0732">Signal</keyword>
<gene>
    <name evidence="5" type="ORF">SAMN04489746_0854</name>
</gene>
<evidence type="ECO:0000256" key="4">
    <source>
        <dbReference type="SAM" id="SignalP"/>
    </source>
</evidence>
<dbReference type="SUPFAM" id="SSF69360">
    <property type="entry name" value="Cell wall binding repeat"/>
    <property type="match status" value="2"/>
</dbReference>
<dbReference type="Proteomes" id="UP000183687">
    <property type="component" value="Unassembled WGS sequence"/>
</dbReference>
<evidence type="ECO:0000256" key="1">
    <source>
        <dbReference type="ARBA" id="ARBA00022737"/>
    </source>
</evidence>
<dbReference type="Gene3D" id="2.10.270.10">
    <property type="entry name" value="Cholin Binding"/>
    <property type="match status" value="6"/>
</dbReference>
<organism evidence="5 6">
    <name type="scientific">Atopobium minutum</name>
    <dbReference type="NCBI Taxonomy" id="1381"/>
    <lineage>
        <taxon>Bacteria</taxon>
        <taxon>Bacillati</taxon>
        <taxon>Actinomycetota</taxon>
        <taxon>Coriobacteriia</taxon>
        <taxon>Coriobacteriales</taxon>
        <taxon>Atopobiaceae</taxon>
        <taxon>Atopobium</taxon>
    </lineage>
</organism>
<evidence type="ECO:0000256" key="2">
    <source>
        <dbReference type="PROSITE-ProRule" id="PRU00591"/>
    </source>
</evidence>
<protein>
    <submittedName>
        <fullName evidence="5">Glucan-binding domain-containing protein (YG repeat)</fullName>
    </submittedName>
</protein>
<dbReference type="EMBL" id="FNSH01000001">
    <property type="protein sequence ID" value="SEB67554.1"/>
    <property type="molecule type" value="Genomic_DNA"/>
</dbReference>
<dbReference type="Pfam" id="PF19127">
    <property type="entry name" value="Choline_bind_3"/>
    <property type="match status" value="2"/>
</dbReference>
<keyword evidence="1" id="KW-0677">Repeat</keyword>
<reference evidence="5 6" key="1">
    <citation type="submission" date="2016-10" db="EMBL/GenBank/DDBJ databases">
        <authorList>
            <person name="Varghese N."/>
            <person name="Submissions S."/>
        </authorList>
    </citation>
    <scope>NUCLEOTIDE SEQUENCE [LARGE SCALE GENOMIC DNA]</scope>
    <source>
        <strain evidence="5 6">DSM 20586</strain>
    </source>
</reference>
<feature type="region of interest" description="Disordered" evidence="3">
    <location>
        <begin position="45"/>
        <end position="71"/>
    </location>
</feature>
<evidence type="ECO:0000313" key="5">
    <source>
        <dbReference type="EMBL" id="SEB67554.1"/>
    </source>
</evidence>
<dbReference type="RefSeq" id="WP_057002107.1">
    <property type="nucleotide sequence ID" value="NZ_FNSH01000001.1"/>
</dbReference>
<dbReference type="Pfam" id="PF01473">
    <property type="entry name" value="Choline_bind_1"/>
    <property type="match status" value="6"/>
</dbReference>
<evidence type="ECO:0000313" key="6">
    <source>
        <dbReference type="Proteomes" id="UP000183687"/>
    </source>
</evidence>
<proteinExistence type="predicted"/>
<evidence type="ECO:0000256" key="3">
    <source>
        <dbReference type="SAM" id="MobiDB-lite"/>
    </source>
</evidence>
<dbReference type="InterPro" id="IPR018337">
    <property type="entry name" value="Cell_wall/Cho-bd_repeat"/>
</dbReference>
<dbReference type="AlphaFoldDB" id="A0AB38A6H9"/>
<name>A0AB38A6H9_9ACTN</name>
<feature type="chain" id="PRO_5044254089" evidence="4">
    <location>
        <begin position="36"/>
        <end position="659"/>
    </location>
</feature>
<dbReference type="Gene3D" id="3.90.1720.10">
    <property type="entry name" value="endopeptidase domain like (from Nostoc punctiforme)"/>
    <property type="match status" value="1"/>
</dbReference>
<feature type="signal peptide" evidence="4">
    <location>
        <begin position="1"/>
        <end position="35"/>
    </location>
</feature>
<sequence>MKRVPVKTYCLAALIVSFVVVFGFTSTGLSTAALAQESSTVSLAAAQDDRPAGAQDSEQTKQDDAQNKPLSGWHEQGGKRFFYHEDGSVHTGWLYVDGHWYWADTSTAEMAKGWRLINNAWYWFSPQNGTMAASRTLTNGKWSDFSSSGAWNGYASGWDYRDGKWYWLESGVRASGWRYIRNTWYWMDAQAQGACVQNQIRQINGAWYAFNSSGAMGKGGWCVADGSWCLASDLGVLKRGWQYLNGIWYCIDPGTYRMCTGYLRVGNKSYYFKPSGEMALGWAYDTAQRSWYYAQPSSSDGHLLSGWQKLNGKWYYLDPATHKMSTGWLTVADTNYYLEGSGAMASSCWKQREAQTCWLDASGRVSVIQEDNHIRFANGTVPQDGLTKLGDSWFYLLNNTVQYGTQVINGKTHVFDAKTGRALSGWYTPSKGQTYYYSEQGQLCTGWVKVKGTWYYLNSQGVLLKGWQQLAGVWYYLDPSNGSMHTGWLHHTNHWYWLDNSGAMAKGWKTIGSMYFYFDQNTGALHDPQQEAETQAQRSIVQAAYATPSPGGGLCAMWVSQVYSRAGLGYPDGNACDMFWNYCSSSNLYDLKVGMIIAVPSHMHTYLGGIYGHVCIYVGNDTVIDNVGYVRTMPLIEWLDYYTTTHSPKWGWASYSNLG</sequence>
<dbReference type="PROSITE" id="PS51170">
    <property type="entry name" value="CW"/>
    <property type="match status" value="3"/>
</dbReference>